<evidence type="ECO:0000259" key="5">
    <source>
        <dbReference type="Pfam" id="PF00155"/>
    </source>
</evidence>
<keyword evidence="7" id="KW-1185">Reference proteome</keyword>
<evidence type="ECO:0000256" key="3">
    <source>
        <dbReference type="ARBA" id="ARBA00022679"/>
    </source>
</evidence>
<keyword evidence="4" id="KW-0663">Pyridoxal phosphate</keyword>
<protein>
    <submittedName>
        <fullName evidence="6">Histidinol-phosphate aminotransferase</fullName>
        <ecNumber evidence="6">2.6.1.9</ecNumber>
    </submittedName>
</protein>
<dbReference type="EMBL" id="JACHKT010000001">
    <property type="protein sequence ID" value="MBB6001617.1"/>
    <property type="molecule type" value="Genomic_DNA"/>
</dbReference>
<dbReference type="RefSeq" id="WP_184128959.1">
    <property type="nucleotide sequence ID" value="NZ_JACHKT010000001.1"/>
</dbReference>
<dbReference type="Gene3D" id="3.40.640.10">
    <property type="entry name" value="Type I PLP-dependent aspartate aminotransferase-like (Major domain)"/>
    <property type="match status" value="1"/>
</dbReference>
<comment type="caution">
    <text evidence="6">The sequence shown here is derived from an EMBL/GenBank/DDBJ whole genome shotgun (WGS) entry which is preliminary data.</text>
</comment>
<dbReference type="Proteomes" id="UP000524404">
    <property type="component" value="Unassembled WGS sequence"/>
</dbReference>
<dbReference type="CDD" id="cd00609">
    <property type="entry name" value="AAT_like"/>
    <property type="match status" value="1"/>
</dbReference>
<dbReference type="GO" id="GO:0004400">
    <property type="term" value="F:histidinol-phosphate transaminase activity"/>
    <property type="evidence" value="ECO:0007669"/>
    <property type="project" value="UniProtKB-EC"/>
</dbReference>
<comment type="similarity">
    <text evidence="1">Belongs to the class-II pyridoxal-phosphate-dependent aminotransferase family. Histidinol-phosphate aminotransferase subfamily.</text>
</comment>
<keyword evidence="3 6" id="KW-0808">Transferase</keyword>
<dbReference type="Gene3D" id="3.90.1150.10">
    <property type="entry name" value="Aspartate Aminotransferase, domain 1"/>
    <property type="match status" value="1"/>
</dbReference>
<dbReference type="PANTHER" id="PTHR43643">
    <property type="entry name" value="HISTIDINOL-PHOSPHATE AMINOTRANSFERASE 2"/>
    <property type="match status" value="1"/>
</dbReference>
<dbReference type="InterPro" id="IPR015422">
    <property type="entry name" value="PyrdxlP-dep_Trfase_small"/>
</dbReference>
<proteinExistence type="inferred from homology"/>
<dbReference type="InterPro" id="IPR004839">
    <property type="entry name" value="Aminotransferase_I/II_large"/>
</dbReference>
<evidence type="ECO:0000256" key="2">
    <source>
        <dbReference type="ARBA" id="ARBA00022576"/>
    </source>
</evidence>
<dbReference type="InterPro" id="IPR015424">
    <property type="entry name" value="PyrdxlP-dep_Trfase"/>
</dbReference>
<gene>
    <name evidence="6" type="ORF">HNP25_000256</name>
</gene>
<organism evidence="6 7">
    <name type="scientific">Arcicella rosea</name>
    <dbReference type="NCBI Taxonomy" id="502909"/>
    <lineage>
        <taxon>Bacteria</taxon>
        <taxon>Pseudomonadati</taxon>
        <taxon>Bacteroidota</taxon>
        <taxon>Cytophagia</taxon>
        <taxon>Cytophagales</taxon>
        <taxon>Flectobacillaceae</taxon>
        <taxon>Arcicella</taxon>
    </lineage>
</organism>
<sequence>MLSNLNRRNWLKKSLFATAGLTTASAFILKAAANPVLRQELQYSLLPEFLLEKEYSNIPFAAKTLVRLSANENPWGPSEKTKQALIGAIGDSNRYAFKLRGELVKAIAEKEGVPENYILLGAGSSELLTASLVAYGQKGKIIVGDPCYISGNEERVPMEKVALTKDYQYDLDAIAGKINGSQSLVYVTNPNNPIGAVLPSESFSAFIDKVSDKITVLSDEAYIDYAKDPKTASMIPAVKAGKNVLVLRTMSKLYAFAGLRCGYAIAKPEILKMIQPYCSGGFDMSVPSFAAAIAAFKDTEFQQLTLKNTEESKQYLYSFLTKAGYTYIPSSANFVIFPLKMKGSDMLAKMAAEGVMLRKWEFDRQHWCRVSIGTMDEMKAFAEAFTKVIS</sequence>
<evidence type="ECO:0000256" key="1">
    <source>
        <dbReference type="ARBA" id="ARBA00007970"/>
    </source>
</evidence>
<accession>A0A841EBZ5</accession>
<dbReference type="PANTHER" id="PTHR43643:SF3">
    <property type="entry name" value="HISTIDINOL-PHOSPHATE AMINOTRANSFERASE"/>
    <property type="match status" value="1"/>
</dbReference>
<dbReference type="GO" id="GO:0030170">
    <property type="term" value="F:pyridoxal phosphate binding"/>
    <property type="evidence" value="ECO:0007669"/>
    <property type="project" value="InterPro"/>
</dbReference>
<dbReference type="SUPFAM" id="SSF53383">
    <property type="entry name" value="PLP-dependent transferases"/>
    <property type="match status" value="1"/>
</dbReference>
<evidence type="ECO:0000313" key="6">
    <source>
        <dbReference type="EMBL" id="MBB6001617.1"/>
    </source>
</evidence>
<dbReference type="Pfam" id="PF00155">
    <property type="entry name" value="Aminotran_1_2"/>
    <property type="match status" value="1"/>
</dbReference>
<evidence type="ECO:0000256" key="4">
    <source>
        <dbReference type="ARBA" id="ARBA00022898"/>
    </source>
</evidence>
<dbReference type="PROSITE" id="PS51318">
    <property type="entry name" value="TAT"/>
    <property type="match status" value="1"/>
</dbReference>
<reference evidence="6 7" key="1">
    <citation type="submission" date="2020-08" db="EMBL/GenBank/DDBJ databases">
        <title>Functional genomics of gut bacteria from endangered species of beetles.</title>
        <authorList>
            <person name="Carlos-Shanley C."/>
        </authorList>
    </citation>
    <scope>NUCLEOTIDE SEQUENCE [LARGE SCALE GENOMIC DNA]</scope>
    <source>
        <strain evidence="6 7">S00070</strain>
    </source>
</reference>
<keyword evidence="2 6" id="KW-0032">Aminotransferase</keyword>
<name>A0A841EBZ5_9BACT</name>
<dbReference type="InterPro" id="IPR050106">
    <property type="entry name" value="HistidinolP_aminotransfase"/>
</dbReference>
<dbReference type="EC" id="2.6.1.9" evidence="6"/>
<dbReference type="InterPro" id="IPR015421">
    <property type="entry name" value="PyrdxlP-dep_Trfase_major"/>
</dbReference>
<dbReference type="InterPro" id="IPR006311">
    <property type="entry name" value="TAT_signal"/>
</dbReference>
<feature type="domain" description="Aminotransferase class I/classII large" evidence="5">
    <location>
        <begin position="64"/>
        <end position="385"/>
    </location>
</feature>
<dbReference type="AlphaFoldDB" id="A0A841EBZ5"/>
<evidence type="ECO:0000313" key="7">
    <source>
        <dbReference type="Proteomes" id="UP000524404"/>
    </source>
</evidence>